<keyword evidence="7" id="KW-0498">Mitosis</keyword>
<dbReference type="GO" id="GO:0030154">
    <property type="term" value="P:cell differentiation"/>
    <property type="evidence" value="ECO:0007669"/>
    <property type="project" value="UniProtKB-KW"/>
</dbReference>
<evidence type="ECO:0000313" key="18">
    <source>
        <dbReference type="EMBL" id="CAH1098510.1"/>
    </source>
</evidence>
<keyword evidence="4" id="KW-0217">Developmental protein</keyword>
<dbReference type="PANTHER" id="PTHR12955:SF1">
    <property type="entry name" value="INTEGRATOR COMPLEX SUBUNIT 13"/>
    <property type="match status" value="1"/>
</dbReference>
<dbReference type="GO" id="GO:0051321">
    <property type="term" value="P:meiotic cell cycle"/>
    <property type="evidence" value="ECO:0007669"/>
    <property type="project" value="UniProtKB-KW"/>
</dbReference>
<evidence type="ECO:0000256" key="17">
    <source>
        <dbReference type="ARBA" id="ARBA00065185"/>
    </source>
</evidence>
<accession>A0A9P0G6D2</accession>
<evidence type="ECO:0000256" key="16">
    <source>
        <dbReference type="ARBA" id="ARBA00061603"/>
    </source>
</evidence>
<keyword evidence="12" id="KW-0469">Meiosis</keyword>
<evidence type="ECO:0000256" key="10">
    <source>
        <dbReference type="ARBA" id="ARBA00023054"/>
    </source>
</evidence>
<keyword evidence="19" id="KW-1185">Reference proteome</keyword>
<evidence type="ECO:0000256" key="8">
    <source>
        <dbReference type="ARBA" id="ARBA00022782"/>
    </source>
</evidence>
<reference evidence="18" key="1">
    <citation type="submission" date="2022-01" db="EMBL/GenBank/DDBJ databases">
        <authorList>
            <person name="King R."/>
        </authorList>
    </citation>
    <scope>NUCLEOTIDE SEQUENCE</scope>
</reference>
<dbReference type="GO" id="GO:0051642">
    <property type="term" value="P:centrosome localization"/>
    <property type="evidence" value="ECO:0007669"/>
    <property type="project" value="TreeGrafter"/>
</dbReference>
<evidence type="ECO:0000256" key="2">
    <source>
        <dbReference type="ARBA" id="ARBA00004556"/>
    </source>
</evidence>
<comment type="subunit">
    <text evidence="17">Belongs to the multiprotein complex Integrator, at least composed of IntS1, IntS2, IntS3, IntS4, omd/IntS5, IntS6, defl/IntS7, IntS8, IntS9, IntS10, IntS11, IntS12, asun/IntS13, IntS14 and IntS15. The core complex associates with protein phosphatase 2A subunits mts/PP2A and Pp2A-29B, to form the Integrator-PP2A (INTAC) complex.</text>
</comment>
<evidence type="ECO:0000256" key="7">
    <source>
        <dbReference type="ARBA" id="ARBA00022776"/>
    </source>
</evidence>
<keyword evidence="10" id="KW-0175">Coiled coil</keyword>
<evidence type="ECO:0000256" key="5">
    <source>
        <dbReference type="ARBA" id="ARBA00022490"/>
    </source>
</evidence>
<evidence type="ECO:0000313" key="19">
    <source>
        <dbReference type="Proteomes" id="UP001153636"/>
    </source>
</evidence>
<evidence type="ECO:0000256" key="3">
    <source>
        <dbReference type="ARBA" id="ARBA00020501"/>
    </source>
</evidence>
<name>A0A9P0G6D2_9CUCU</name>
<keyword evidence="11" id="KW-0539">Nucleus</keyword>
<evidence type="ECO:0000256" key="9">
    <source>
        <dbReference type="ARBA" id="ARBA00022871"/>
    </source>
</evidence>
<keyword evidence="9" id="KW-0744">Spermatogenesis</keyword>
<keyword evidence="8" id="KW-0221">Differentiation</keyword>
<dbReference type="GO" id="GO:0007346">
    <property type="term" value="P:regulation of mitotic cell cycle"/>
    <property type="evidence" value="ECO:0007669"/>
    <property type="project" value="TreeGrafter"/>
</dbReference>
<comment type="similarity">
    <text evidence="16">Belongs to the Integrator subunit 13 family.</text>
</comment>
<dbReference type="GO" id="GO:0032039">
    <property type="term" value="C:integrator complex"/>
    <property type="evidence" value="ECO:0007669"/>
    <property type="project" value="TreeGrafter"/>
</dbReference>
<evidence type="ECO:0000256" key="6">
    <source>
        <dbReference type="ARBA" id="ARBA00022618"/>
    </source>
</evidence>
<dbReference type="AlphaFoldDB" id="A0A9P0G6D2"/>
<evidence type="ECO:0000256" key="13">
    <source>
        <dbReference type="ARBA" id="ARBA00023306"/>
    </source>
</evidence>
<evidence type="ECO:0000256" key="1">
    <source>
        <dbReference type="ARBA" id="ARBA00004123"/>
    </source>
</evidence>
<organism evidence="18 19">
    <name type="scientific">Psylliodes chrysocephalus</name>
    <dbReference type="NCBI Taxonomy" id="3402493"/>
    <lineage>
        <taxon>Eukaryota</taxon>
        <taxon>Metazoa</taxon>
        <taxon>Ecdysozoa</taxon>
        <taxon>Arthropoda</taxon>
        <taxon>Hexapoda</taxon>
        <taxon>Insecta</taxon>
        <taxon>Pterygota</taxon>
        <taxon>Neoptera</taxon>
        <taxon>Endopterygota</taxon>
        <taxon>Coleoptera</taxon>
        <taxon>Polyphaga</taxon>
        <taxon>Cucujiformia</taxon>
        <taxon>Chrysomeloidea</taxon>
        <taxon>Chrysomelidae</taxon>
        <taxon>Galerucinae</taxon>
        <taxon>Alticini</taxon>
        <taxon>Psylliodes</taxon>
    </lineage>
</organism>
<evidence type="ECO:0000256" key="14">
    <source>
        <dbReference type="ARBA" id="ARBA00030658"/>
    </source>
</evidence>
<protein>
    <recommendedName>
        <fullName evidence="3">Protein asunder</fullName>
    </recommendedName>
    <alternativeName>
        <fullName evidence="15">Cell cycle regulator Mat89Bb</fullName>
    </alternativeName>
    <alternativeName>
        <fullName evidence="14">Set apart in position or space protein</fullName>
    </alternativeName>
</protein>
<proteinExistence type="inferred from homology"/>
<dbReference type="Pfam" id="PF10221">
    <property type="entry name" value="Mat89Bb"/>
    <property type="match status" value="1"/>
</dbReference>
<sequence length="695" mass="78077">MSFPITNKLYPANHKTIFVLDHTPYFGISCENPIEFDFLKSRTPGFIPMTPISKSLWTSSVESAIEYCRIVWDLFPQGKLVRFIASDTVAHILNTWNPTQQNLTHIMNGMSLIGVPPPPPPLRAVSTPLDHTVLHGLRAAIEALSEATELQLQKSRNGIDGAKVLNNTRVICITSARDNDSMKRLEDIFLTVLNQQNKMATTSDRLLPIHHCHLVIINTFPINIDSHVNNHPPKSLSQILTTEVHSIKAPLIPNKLSSLILEHYDLASTTVTGIPMKEEQNASSSANYDVEIFHASSAHTAILKGNASDSAAIRTIKEGMEYETTTLKWCTPRGVTGSELQNCTCMHRITPVDVNSRPSLCLINFLLNGRSVMLEMPRKAGGKITSHLLAAHGGEIFIHTLCTARSVLEDPPSISEGCGGRVTDYRITDFGMLIKQNTLLPIKVKPGNEEPEQPIQKMKTRLSRLTRYWPLTISSTLIFNLKNYFDPLPTLITKDKMTDEELFQCKKVIYNLISLESKMEPLHPLNSGQRVKGQKREEQYKAMWNELETLVKNNLHSENHRNVYTCLLECHKFNFDEDKIADKVELDDALHQLDSMGAGKSDQEIPRASVIRATTDSPMSPPPLTSIVPAISRNSSSRNGGIYNTQRSLLEIFTSQEKIKPRQEFLGRQTESLVYKLYTNLKTDDRGPRENMEVE</sequence>
<dbReference type="GO" id="GO:0051301">
    <property type="term" value="P:cell division"/>
    <property type="evidence" value="ECO:0007669"/>
    <property type="project" value="UniProtKB-KW"/>
</dbReference>
<evidence type="ECO:0000256" key="15">
    <source>
        <dbReference type="ARBA" id="ARBA00032585"/>
    </source>
</evidence>
<dbReference type="Proteomes" id="UP001153636">
    <property type="component" value="Chromosome 1"/>
</dbReference>
<gene>
    <name evidence="18" type="ORF">PSYICH_LOCUS301</name>
</gene>
<dbReference type="OrthoDB" id="5844105at2759"/>
<keyword evidence="6" id="KW-0132">Cell division</keyword>
<comment type="subcellular location">
    <subcellularLocation>
        <location evidence="2">Cytoplasm</location>
        <location evidence="2">Perinuclear region</location>
    </subcellularLocation>
    <subcellularLocation>
        <location evidence="1">Nucleus</location>
    </subcellularLocation>
</comment>
<dbReference type="InterPro" id="IPR019355">
    <property type="entry name" value="Cell_cycle_regulator_Mat89Bb"/>
</dbReference>
<evidence type="ECO:0000256" key="12">
    <source>
        <dbReference type="ARBA" id="ARBA00023254"/>
    </source>
</evidence>
<evidence type="ECO:0000256" key="11">
    <source>
        <dbReference type="ARBA" id="ARBA00023242"/>
    </source>
</evidence>
<dbReference type="GO" id="GO:0007283">
    <property type="term" value="P:spermatogenesis"/>
    <property type="evidence" value="ECO:0007669"/>
    <property type="project" value="UniProtKB-KW"/>
</dbReference>
<dbReference type="EMBL" id="OV651813">
    <property type="protein sequence ID" value="CAH1098510.1"/>
    <property type="molecule type" value="Genomic_DNA"/>
</dbReference>
<evidence type="ECO:0000256" key="4">
    <source>
        <dbReference type="ARBA" id="ARBA00022473"/>
    </source>
</evidence>
<keyword evidence="13" id="KW-0131">Cell cycle</keyword>
<dbReference type="GO" id="GO:0048471">
    <property type="term" value="C:perinuclear region of cytoplasm"/>
    <property type="evidence" value="ECO:0007669"/>
    <property type="project" value="UniProtKB-SubCell"/>
</dbReference>
<dbReference type="PANTHER" id="PTHR12955">
    <property type="entry name" value="SARCOMA ANTIGEN NY-SAR-95-RELATED"/>
    <property type="match status" value="1"/>
</dbReference>
<keyword evidence="5" id="KW-0963">Cytoplasm</keyword>